<gene>
    <name evidence="1" type="ORF">LCGC14_2926730</name>
</gene>
<evidence type="ECO:0000313" key="1">
    <source>
        <dbReference type="EMBL" id="KKK70165.1"/>
    </source>
</evidence>
<accession>A0A0F8Y8Y9</accession>
<dbReference type="AlphaFoldDB" id="A0A0F8Y8Y9"/>
<protein>
    <submittedName>
        <fullName evidence="1">Uncharacterized protein</fullName>
    </submittedName>
</protein>
<comment type="caution">
    <text evidence="1">The sequence shown here is derived from an EMBL/GenBank/DDBJ whole genome shotgun (WGS) entry which is preliminary data.</text>
</comment>
<organism evidence="1">
    <name type="scientific">marine sediment metagenome</name>
    <dbReference type="NCBI Taxonomy" id="412755"/>
    <lineage>
        <taxon>unclassified sequences</taxon>
        <taxon>metagenomes</taxon>
        <taxon>ecological metagenomes</taxon>
    </lineage>
</organism>
<name>A0A0F8Y8Y9_9ZZZZ</name>
<reference evidence="1" key="1">
    <citation type="journal article" date="2015" name="Nature">
        <title>Complex archaea that bridge the gap between prokaryotes and eukaryotes.</title>
        <authorList>
            <person name="Spang A."/>
            <person name="Saw J.H."/>
            <person name="Jorgensen S.L."/>
            <person name="Zaremba-Niedzwiedzka K."/>
            <person name="Martijn J."/>
            <person name="Lind A.E."/>
            <person name="van Eijk R."/>
            <person name="Schleper C."/>
            <person name="Guy L."/>
            <person name="Ettema T.J."/>
        </authorList>
    </citation>
    <scope>NUCLEOTIDE SEQUENCE</scope>
</reference>
<sequence length="70" mass="7962">MEDKVQGSIIKMGVDVNLKCTNESCDNRINIGSSNPMSEGKYIKIEKNMRYLCMTCGKDMFVQIEKNYSS</sequence>
<proteinExistence type="predicted"/>
<dbReference type="EMBL" id="LAZR01058309">
    <property type="protein sequence ID" value="KKK70165.1"/>
    <property type="molecule type" value="Genomic_DNA"/>
</dbReference>